<dbReference type="Pfam" id="PF00044">
    <property type="entry name" value="Gp_dh_N"/>
    <property type="match status" value="1"/>
</dbReference>
<evidence type="ECO:0000256" key="7">
    <source>
        <dbReference type="PIRSR" id="PIRSR000149-4"/>
    </source>
</evidence>
<evidence type="ECO:0000256" key="1">
    <source>
        <dbReference type="ARBA" id="ARBA00007406"/>
    </source>
</evidence>
<dbReference type="GO" id="GO:0006006">
    <property type="term" value="P:glucose metabolic process"/>
    <property type="evidence" value="ECO:0007669"/>
    <property type="project" value="InterPro"/>
</dbReference>
<dbReference type="PIRSF" id="PIRSF000149">
    <property type="entry name" value="GAP_DH"/>
    <property type="match status" value="1"/>
</dbReference>
<evidence type="ECO:0000256" key="4">
    <source>
        <dbReference type="PIRSR" id="PIRSR000149-1"/>
    </source>
</evidence>
<dbReference type="FunFam" id="3.30.360.10:FF:000002">
    <property type="entry name" value="Glyceraldehyde-3-phosphate dehydrogenase"/>
    <property type="match status" value="1"/>
</dbReference>
<dbReference type="Gene3D" id="3.30.360.10">
    <property type="entry name" value="Dihydrodipicolinate Reductase, domain 2"/>
    <property type="match status" value="1"/>
</dbReference>
<dbReference type="InterPro" id="IPR020828">
    <property type="entry name" value="GlycerAld_3-P_DH_NAD(P)-bd"/>
</dbReference>
<feature type="binding site" evidence="6">
    <location>
        <position position="34"/>
    </location>
    <ligand>
        <name>NAD(+)</name>
        <dbReference type="ChEBI" id="CHEBI:57540"/>
    </ligand>
</feature>
<dbReference type="GO" id="GO:0016620">
    <property type="term" value="F:oxidoreductase activity, acting on the aldehyde or oxo group of donors, NAD or NADP as acceptor"/>
    <property type="evidence" value="ECO:0007669"/>
    <property type="project" value="InterPro"/>
</dbReference>
<comment type="subunit">
    <text evidence="2">Homotetramer.</text>
</comment>
<reference evidence="10 11" key="1">
    <citation type="submission" date="2019-12" db="EMBL/GenBank/DDBJ databases">
        <title>Halomonas rutogse sp. nov. isolated from two lakes on Tibetan Plateau.</title>
        <authorList>
            <person name="Gao P."/>
        </authorList>
    </citation>
    <scope>NUCLEOTIDE SEQUENCE [LARGE SCALE GENOMIC DNA]</scope>
    <source>
        <strain evidence="10 11">ZH2S</strain>
    </source>
</reference>
<evidence type="ECO:0000256" key="5">
    <source>
        <dbReference type="PIRSR" id="PIRSR000149-2"/>
    </source>
</evidence>
<feature type="binding site" evidence="6">
    <location>
        <begin position="12"/>
        <end position="13"/>
    </location>
    <ligand>
        <name>NAD(+)</name>
        <dbReference type="ChEBI" id="CHEBI:57540"/>
    </ligand>
</feature>
<organism evidence="10 11">
    <name type="scientific">Vreelandella zhuhanensis</name>
    <dbReference type="NCBI Taxonomy" id="2684210"/>
    <lineage>
        <taxon>Bacteria</taxon>
        <taxon>Pseudomonadati</taxon>
        <taxon>Pseudomonadota</taxon>
        <taxon>Gammaproteobacteria</taxon>
        <taxon>Oceanospirillales</taxon>
        <taxon>Halomonadaceae</taxon>
        <taxon>Vreelandella</taxon>
    </lineage>
</organism>
<keyword evidence="11" id="KW-1185">Reference proteome</keyword>
<evidence type="ECO:0000256" key="2">
    <source>
        <dbReference type="ARBA" id="ARBA00011881"/>
    </source>
</evidence>
<dbReference type="NCBIfam" id="TIGR01534">
    <property type="entry name" value="GAPDH-I"/>
    <property type="match status" value="1"/>
</dbReference>
<protein>
    <submittedName>
        <fullName evidence="10">Type I glyceraldehyde-3-phosphate dehydrogenase</fullName>
    </submittedName>
</protein>
<feature type="binding site" evidence="5">
    <location>
        <begin position="212"/>
        <end position="213"/>
    </location>
    <ligand>
        <name>D-glyceraldehyde 3-phosphate</name>
        <dbReference type="ChEBI" id="CHEBI:59776"/>
    </ligand>
</feature>
<dbReference type="EMBL" id="WTKP01000009">
    <property type="protein sequence ID" value="MWJ29125.1"/>
    <property type="molecule type" value="Genomic_DNA"/>
</dbReference>
<comment type="caution">
    <text evidence="10">The sequence shown here is derived from an EMBL/GenBank/DDBJ whole genome shotgun (WGS) entry which is preliminary data.</text>
</comment>
<dbReference type="InterPro" id="IPR006424">
    <property type="entry name" value="Glyceraldehyde-3-P_DH_1"/>
</dbReference>
<dbReference type="Pfam" id="PF02800">
    <property type="entry name" value="Gp_dh_C"/>
    <property type="match status" value="1"/>
</dbReference>
<evidence type="ECO:0000313" key="10">
    <source>
        <dbReference type="EMBL" id="MWJ29125.1"/>
    </source>
</evidence>
<dbReference type="FunFam" id="3.40.50.720:FF:000001">
    <property type="entry name" value="Glyceraldehyde-3-phosphate dehydrogenase"/>
    <property type="match status" value="1"/>
</dbReference>
<dbReference type="CDD" id="cd18126">
    <property type="entry name" value="GAPDH_I_C"/>
    <property type="match status" value="1"/>
</dbReference>
<feature type="binding site" evidence="6">
    <location>
        <position position="317"/>
    </location>
    <ligand>
        <name>NAD(+)</name>
        <dbReference type="ChEBI" id="CHEBI:57540"/>
    </ligand>
</feature>
<dbReference type="InterPro" id="IPR036291">
    <property type="entry name" value="NAD(P)-bd_dom_sf"/>
</dbReference>
<evidence type="ECO:0000313" key="11">
    <source>
        <dbReference type="Proteomes" id="UP000437638"/>
    </source>
</evidence>
<dbReference type="AlphaFoldDB" id="A0A7X3H475"/>
<dbReference type="CDD" id="cd05214">
    <property type="entry name" value="GAPDH_I_N"/>
    <property type="match status" value="1"/>
</dbReference>
<gene>
    <name evidence="10" type="primary">gap</name>
    <name evidence="10" type="ORF">GPM19_13115</name>
</gene>
<feature type="binding site" evidence="5">
    <location>
        <position position="184"/>
    </location>
    <ligand>
        <name>D-glyceraldehyde 3-phosphate</name>
        <dbReference type="ChEBI" id="CHEBI:59776"/>
    </ligand>
</feature>
<proteinExistence type="inferred from homology"/>
<dbReference type="GO" id="GO:0051287">
    <property type="term" value="F:NAD binding"/>
    <property type="evidence" value="ECO:0007669"/>
    <property type="project" value="InterPro"/>
</dbReference>
<dbReference type="PANTHER" id="PTHR43148">
    <property type="entry name" value="GLYCERALDEHYDE-3-PHOSPHATE DEHYDROGENASE 2"/>
    <property type="match status" value="1"/>
</dbReference>
<feature type="site" description="Activates thiol group during catalysis" evidence="7">
    <location>
        <position position="181"/>
    </location>
</feature>
<evidence type="ECO:0000256" key="3">
    <source>
        <dbReference type="ARBA" id="ARBA00023002"/>
    </source>
</evidence>
<dbReference type="GO" id="GO:0050661">
    <property type="term" value="F:NADP binding"/>
    <property type="evidence" value="ECO:0007669"/>
    <property type="project" value="InterPro"/>
</dbReference>
<dbReference type="PRINTS" id="PR00078">
    <property type="entry name" value="G3PDHDRGNASE"/>
</dbReference>
<dbReference type="Gene3D" id="3.40.50.720">
    <property type="entry name" value="NAD(P)-binding Rossmann-like Domain"/>
    <property type="match status" value="1"/>
</dbReference>
<name>A0A7X3H475_9GAMM</name>
<dbReference type="InterPro" id="IPR020831">
    <property type="entry name" value="GlycerAld/Erythrose_P_DH"/>
</dbReference>
<evidence type="ECO:0000256" key="8">
    <source>
        <dbReference type="RuleBase" id="RU000397"/>
    </source>
</evidence>
<dbReference type="Proteomes" id="UP000437638">
    <property type="component" value="Unassembled WGS sequence"/>
</dbReference>
<sequence>MAMKIGINGFGRIGRQVFRIAYEQEGLEVVHINDMADAETLAYLLQCDTTYGRWTHRVRAEGDALVIDDSMTVSVSTEKDPAQLPWREKGAEVVLEATGLFRKKEDAHKHIEAGARKVLISAPGKSELDGNFILGVNGDQFDPDRHHIISIGSCTTNCLAPVVKVLHDVFGIEQGFINTVHAYTSSQNLLDGPHKKPRRGRAAAENLVPTSTGAAKMIGQIIPDLDGKLDGIAVRAPVKAGSLLDLTCILAAEASDERINDAFREQANGAMNGILAVDDSPLVSSDIIGREESAIVTSQDTQLIGDRFVKVLAWYDNEWAFSQRCVDMMQRMG</sequence>
<feature type="domain" description="Glyceraldehyde 3-phosphate dehydrogenase NAD(P) binding" evidence="9">
    <location>
        <begin position="3"/>
        <end position="154"/>
    </location>
</feature>
<dbReference type="SMART" id="SM00846">
    <property type="entry name" value="Gp_dh_N"/>
    <property type="match status" value="1"/>
</dbReference>
<dbReference type="SUPFAM" id="SSF51735">
    <property type="entry name" value="NAD(P)-binding Rossmann-fold domains"/>
    <property type="match status" value="1"/>
</dbReference>
<feature type="binding site" evidence="6">
    <location>
        <position position="121"/>
    </location>
    <ligand>
        <name>NAD(+)</name>
        <dbReference type="ChEBI" id="CHEBI:57540"/>
    </ligand>
</feature>
<dbReference type="SUPFAM" id="SSF55347">
    <property type="entry name" value="Glyceraldehyde-3-phosphate dehydrogenase-like, C-terminal domain"/>
    <property type="match status" value="1"/>
</dbReference>
<accession>A0A7X3H475</accession>
<feature type="binding site" evidence="5">
    <location>
        <position position="235"/>
    </location>
    <ligand>
        <name>D-glyceraldehyde 3-phosphate</name>
        <dbReference type="ChEBI" id="CHEBI:59776"/>
    </ligand>
</feature>
<evidence type="ECO:0000256" key="6">
    <source>
        <dbReference type="PIRSR" id="PIRSR000149-3"/>
    </source>
</evidence>
<keyword evidence="6" id="KW-0520">NAD</keyword>
<keyword evidence="3" id="KW-0560">Oxidoreductase</keyword>
<dbReference type="InterPro" id="IPR020829">
    <property type="entry name" value="GlycerAld_3-P_DH_cat"/>
</dbReference>
<comment type="similarity">
    <text evidence="1 8">Belongs to the glyceraldehyde-3-phosphate dehydrogenase family.</text>
</comment>
<feature type="binding site" evidence="5">
    <location>
        <begin position="153"/>
        <end position="155"/>
    </location>
    <ligand>
        <name>D-glyceraldehyde 3-phosphate</name>
        <dbReference type="ChEBI" id="CHEBI:59776"/>
    </ligand>
</feature>
<evidence type="ECO:0000259" key="9">
    <source>
        <dbReference type="SMART" id="SM00846"/>
    </source>
</evidence>
<keyword evidence="6" id="KW-0547">Nucleotide-binding</keyword>
<feature type="active site" description="Nucleophile" evidence="4">
    <location>
        <position position="154"/>
    </location>
</feature>